<feature type="transmembrane region" description="Helical" evidence="6">
    <location>
        <begin position="94"/>
        <end position="115"/>
    </location>
</feature>
<feature type="transmembrane region" description="Helical" evidence="6">
    <location>
        <begin position="248"/>
        <end position="273"/>
    </location>
</feature>
<name>A0AAW2IBJ3_9NEOP</name>
<dbReference type="EMBL" id="JARGDH010000001">
    <property type="protein sequence ID" value="KAL0279163.1"/>
    <property type="molecule type" value="Genomic_DNA"/>
</dbReference>
<organism evidence="8">
    <name type="scientific">Menopon gallinae</name>
    <name type="common">poultry shaft louse</name>
    <dbReference type="NCBI Taxonomy" id="328185"/>
    <lineage>
        <taxon>Eukaryota</taxon>
        <taxon>Metazoa</taxon>
        <taxon>Ecdysozoa</taxon>
        <taxon>Arthropoda</taxon>
        <taxon>Hexapoda</taxon>
        <taxon>Insecta</taxon>
        <taxon>Pterygota</taxon>
        <taxon>Neoptera</taxon>
        <taxon>Paraneoptera</taxon>
        <taxon>Psocodea</taxon>
        <taxon>Troctomorpha</taxon>
        <taxon>Phthiraptera</taxon>
        <taxon>Amblycera</taxon>
        <taxon>Menoponidae</taxon>
        <taxon>Menopon</taxon>
    </lineage>
</organism>
<evidence type="ECO:0000256" key="3">
    <source>
        <dbReference type="ARBA" id="ARBA00022692"/>
    </source>
</evidence>
<dbReference type="CDD" id="cd14978">
    <property type="entry name" value="7tmA_FMRFamide_R-like"/>
    <property type="match status" value="1"/>
</dbReference>
<dbReference type="GO" id="GO:0008528">
    <property type="term" value="F:G protein-coupled peptide receptor activity"/>
    <property type="evidence" value="ECO:0007669"/>
    <property type="project" value="InterPro"/>
</dbReference>
<keyword evidence="5 6" id="KW-0472">Membrane</keyword>
<dbReference type="GO" id="GO:0005886">
    <property type="term" value="C:plasma membrane"/>
    <property type="evidence" value="ECO:0007669"/>
    <property type="project" value="TreeGrafter"/>
</dbReference>
<keyword evidence="4 6" id="KW-1133">Transmembrane helix</keyword>
<dbReference type="PRINTS" id="PR00237">
    <property type="entry name" value="GPCRRHODOPSN"/>
</dbReference>
<sequence>MCGAPINRILTGLAVADMLVMVEYVPFACYMYLVFPDTRNFPYSWAVFILFHVHFSQILHTISICHTLTLAIWRYIAIRHPQQSLIWCTETRCNLAIATSYILPLFLCIPSYLVFHIRETTIKENSTKVVLYHLDVSDIAKPSLITSSVSGVVIKLLPCAILTVISCCLIRALYKVNTRKQALKGYNSCSTNQPVQTDKRLSKAEKKADRTTRMLVAILLLFLITEFPQGILGLLSGIHGTCFFRHCYVIFGDLMDILALINGAINFILYCFMSRQFRLTFEKLFKPAALKKWSPKGTQTDIQTTYV</sequence>
<feature type="transmembrane region" description="Helical" evidence="6">
    <location>
        <begin position="215"/>
        <end position="236"/>
    </location>
</feature>
<dbReference type="PANTHER" id="PTHR46273:SF4">
    <property type="entry name" value="AT19640P"/>
    <property type="match status" value="1"/>
</dbReference>
<reference evidence="8" key="1">
    <citation type="journal article" date="2024" name="Gigascience">
        <title>Chromosome-level genome of the poultry shaft louse Menopon gallinae provides insight into the host-switching and adaptive evolution of parasitic lice.</title>
        <authorList>
            <person name="Xu Y."/>
            <person name="Ma L."/>
            <person name="Liu S."/>
            <person name="Liang Y."/>
            <person name="Liu Q."/>
            <person name="He Z."/>
            <person name="Tian L."/>
            <person name="Duan Y."/>
            <person name="Cai W."/>
            <person name="Li H."/>
            <person name="Song F."/>
        </authorList>
    </citation>
    <scope>NUCLEOTIDE SEQUENCE</scope>
    <source>
        <tissue evidence="8">Whole adult</tissue>
    </source>
</reference>
<comment type="subcellular location">
    <subcellularLocation>
        <location evidence="1">Membrane</location>
    </subcellularLocation>
</comment>
<feature type="transmembrane region" description="Helical" evidence="6">
    <location>
        <begin position="12"/>
        <end position="33"/>
    </location>
</feature>
<dbReference type="InterPro" id="IPR019427">
    <property type="entry name" value="7TM_GPCR_serpentine_rcpt_Srw"/>
</dbReference>
<comment type="caution">
    <text evidence="8">The sequence shown here is derived from an EMBL/GenBank/DDBJ whole genome shotgun (WGS) entry which is preliminary data.</text>
</comment>
<keyword evidence="3 6" id="KW-0812">Transmembrane</keyword>
<dbReference type="InterPro" id="IPR053219">
    <property type="entry name" value="GPCR_Dmsr-1"/>
</dbReference>
<evidence type="ECO:0000259" key="7">
    <source>
        <dbReference type="PROSITE" id="PS50262"/>
    </source>
</evidence>
<dbReference type="PANTHER" id="PTHR46273">
    <property type="entry name" value="MYOSUPPRESSIN RECEPTOR 1, ISOFORM B-RELATED"/>
    <property type="match status" value="1"/>
</dbReference>
<dbReference type="InterPro" id="IPR017452">
    <property type="entry name" value="GPCR_Rhodpsn_7TM"/>
</dbReference>
<comment type="similarity">
    <text evidence="2">Belongs to the G-protein coupled receptor 1 family.</text>
</comment>
<feature type="domain" description="G-protein coupled receptors family 1 profile" evidence="7">
    <location>
        <begin position="1"/>
        <end position="270"/>
    </location>
</feature>
<dbReference type="Gene3D" id="1.20.1070.10">
    <property type="entry name" value="Rhodopsin 7-helix transmembrane proteins"/>
    <property type="match status" value="1"/>
</dbReference>
<dbReference type="PROSITE" id="PS50262">
    <property type="entry name" value="G_PROTEIN_RECEP_F1_2"/>
    <property type="match status" value="1"/>
</dbReference>
<feature type="transmembrane region" description="Helical" evidence="6">
    <location>
        <begin position="152"/>
        <end position="174"/>
    </location>
</feature>
<evidence type="ECO:0000313" key="8">
    <source>
        <dbReference type="EMBL" id="KAL0279163.1"/>
    </source>
</evidence>
<proteinExistence type="inferred from homology"/>
<dbReference type="Pfam" id="PF10324">
    <property type="entry name" value="7TM_GPCR_Srw"/>
    <property type="match status" value="1"/>
</dbReference>
<protein>
    <recommendedName>
        <fullName evidence="7">G-protein coupled receptors family 1 profile domain-containing protein</fullName>
    </recommendedName>
</protein>
<accession>A0AAW2IBJ3</accession>
<evidence type="ECO:0000256" key="2">
    <source>
        <dbReference type="ARBA" id="ARBA00010663"/>
    </source>
</evidence>
<evidence type="ECO:0000256" key="4">
    <source>
        <dbReference type="ARBA" id="ARBA00022989"/>
    </source>
</evidence>
<dbReference type="SUPFAM" id="SSF81321">
    <property type="entry name" value="Family A G protein-coupled receptor-like"/>
    <property type="match status" value="1"/>
</dbReference>
<evidence type="ECO:0000256" key="5">
    <source>
        <dbReference type="ARBA" id="ARBA00023136"/>
    </source>
</evidence>
<feature type="transmembrane region" description="Helical" evidence="6">
    <location>
        <begin position="45"/>
        <end position="73"/>
    </location>
</feature>
<evidence type="ECO:0000256" key="1">
    <source>
        <dbReference type="ARBA" id="ARBA00004370"/>
    </source>
</evidence>
<dbReference type="InterPro" id="IPR000276">
    <property type="entry name" value="GPCR_Rhodpsn"/>
</dbReference>
<evidence type="ECO:0000256" key="6">
    <source>
        <dbReference type="SAM" id="Phobius"/>
    </source>
</evidence>
<gene>
    <name evidence="8" type="ORF">PYX00_000773</name>
</gene>
<dbReference type="AlphaFoldDB" id="A0AAW2IBJ3"/>